<evidence type="ECO:0000256" key="5">
    <source>
        <dbReference type="ARBA" id="ARBA00022989"/>
    </source>
</evidence>
<feature type="transmembrane region" description="Helical" evidence="7">
    <location>
        <begin position="141"/>
        <end position="161"/>
    </location>
</feature>
<dbReference type="PROSITE" id="PS50850">
    <property type="entry name" value="MFS"/>
    <property type="match status" value="1"/>
</dbReference>
<accession>A0A936NA55</accession>
<dbReference type="GO" id="GO:0005886">
    <property type="term" value="C:plasma membrane"/>
    <property type="evidence" value="ECO:0007669"/>
    <property type="project" value="UniProtKB-SubCell"/>
</dbReference>
<comment type="caution">
    <text evidence="9">The sequence shown here is derived from an EMBL/GenBank/DDBJ whole genome shotgun (WGS) entry which is preliminary data.</text>
</comment>
<feature type="transmembrane region" description="Helical" evidence="7">
    <location>
        <begin position="479"/>
        <end position="499"/>
    </location>
</feature>
<dbReference type="CDD" id="cd17321">
    <property type="entry name" value="MFS_MMR_MDR_like"/>
    <property type="match status" value="1"/>
</dbReference>
<evidence type="ECO:0000256" key="4">
    <source>
        <dbReference type="ARBA" id="ARBA00022692"/>
    </source>
</evidence>
<proteinExistence type="predicted"/>
<comment type="subcellular location">
    <subcellularLocation>
        <location evidence="1">Cell membrane</location>
        <topology evidence="1">Multi-pass membrane protein</topology>
    </subcellularLocation>
</comment>
<feature type="transmembrane region" description="Helical" evidence="7">
    <location>
        <begin position="334"/>
        <end position="355"/>
    </location>
</feature>
<dbReference type="InterPro" id="IPR020846">
    <property type="entry name" value="MFS_dom"/>
</dbReference>
<keyword evidence="2" id="KW-0813">Transport</keyword>
<reference evidence="9 10" key="1">
    <citation type="submission" date="2020-10" db="EMBL/GenBank/DDBJ databases">
        <title>Connecting structure to function with the recovery of over 1000 high-quality activated sludge metagenome-assembled genomes encoding full-length rRNA genes using long-read sequencing.</title>
        <authorList>
            <person name="Singleton C.M."/>
            <person name="Petriglieri F."/>
            <person name="Kristensen J.M."/>
            <person name="Kirkegaard R.H."/>
            <person name="Michaelsen T.Y."/>
            <person name="Andersen M.H."/>
            <person name="Karst S.M."/>
            <person name="Dueholm M.S."/>
            <person name="Nielsen P.H."/>
            <person name="Albertsen M."/>
        </authorList>
    </citation>
    <scope>NUCLEOTIDE SEQUENCE [LARGE SCALE GENOMIC DNA]</scope>
    <source>
        <strain evidence="9">Lyne_18-Q3-R50-59_MAXAC.006</strain>
    </source>
</reference>
<feature type="transmembrane region" description="Helical" evidence="7">
    <location>
        <begin position="54"/>
        <end position="73"/>
    </location>
</feature>
<dbReference type="EMBL" id="JADJZA010000002">
    <property type="protein sequence ID" value="MBK9296495.1"/>
    <property type="molecule type" value="Genomic_DNA"/>
</dbReference>
<feature type="transmembrane region" description="Helical" evidence="7">
    <location>
        <begin position="201"/>
        <end position="221"/>
    </location>
</feature>
<protein>
    <submittedName>
        <fullName evidence="9">MFS transporter</fullName>
    </submittedName>
</protein>
<dbReference type="NCBIfam" id="TIGR00711">
    <property type="entry name" value="efflux_EmrB"/>
    <property type="match status" value="1"/>
</dbReference>
<feature type="transmembrane region" description="Helical" evidence="7">
    <location>
        <begin position="167"/>
        <end position="189"/>
    </location>
</feature>
<dbReference type="PANTHER" id="PTHR42718">
    <property type="entry name" value="MAJOR FACILITATOR SUPERFAMILY MULTIDRUG TRANSPORTER MFSC"/>
    <property type="match status" value="1"/>
</dbReference>
<keyword evidence="5 7" id="KW-1133">Transmembrane helix</keyword>
<dbReference type="Gene3D" id="1.20.1720.10">
    <property type="entry name" value="Multidrug resistance protein D"/>
    <property type="match status" value="1"/>
</dbReference>
<evidence type="ECO:0000256" key="1">
    <source>
        <dbReference type="ARBA" id="ARBA00004651"/>
    </source>
</evidence>
<evidence type="ECO:0000313" key="9">
    <source>
        <dbReference type="EMBL" id="MBK9296495.1"/>
    </source>
</evidence>
<dbReference type="AlphaFoldDB" id="A0A936NA55"/>
<dbReference type="Gene3D" id="1.20.1250.20">
    <property type="entry name" value="MFS general substrate transporter like domains"/>
    <property type="match status" value="1"/>
</dbReference>
<evidence type="ECO:0000313" key="10">
    <source>
        <dbReference type="Proteomes" id="UP000727993"/>
    </source>
</evidence>
<dbReference type="Proteomes" id="UP000727993">
    <property type="component" value="Unassembled WGS sequence"/>
</dbReference>
<evidence type="ECO:0000256" key="6">
    <source>
        <dbReference type="ARBA" id="ARBA00023136"/>
    </source>
</evidence>
<dbReference type="PRINTS" id="PR01036">
    <property type="entry name" value="TCRTETB"/>
</dbReference>
<gene>
    <name evidence="9" type="ORF">IPN02_06490</name>
</gene>
<evidence type="ECO:0000256" key="2">
    <source>
        <dbReference type="ARBA" id="ARBA00022448"/>
    </source>
</evidence>
<evidence type="ECO:0000259" key="8">
    <source>
        <dbReference type="PROSITE" id="PS50850"/>
    </source>
</evidence>
<feature type="transmembrane region" description="Helical" evidence="7">
    <location>
        <begin position="112"/>
        <end position="129"/>
    </location>
</feature>
<feature type="transmembrane region" description="Helical" evidence="7">
    <location>
        <begin position="14"/>
        <end position="34"/>
    </location>
</feature>
<sequence>MRSLTVQEAHDKRWWTLAVLCSSLTIISIDNTILNVALPHIVDNLGASGSDLQWIVDSYVVVFAGLLLTSGSLGDKFGRKRMLTFGLALFAATSAFAAFSGTPLALIGARGLMGIAGAAIFPSTLSILTNTFEGPERGRAIGIWAAVSGLGIAIGPLLGGFLLEHFWWGSVFLVNVPIAIAAIVAGHFLVPETVGERDRPLDPMGSLLSIAGLTGVLFAIIEAPVKGWVSPSVVVPGTIGLAILAAFVVWELRSPHPMLDVSFFSNPRFSAASATITLVFFALFGSTFLLTQYFQFVLDYSPLKAGVLTAPVALGIMTAGPLAPRLVERIGTKLVVMAGLGVVGVALLCYGSEFLMESVPLGMGVRLVFGWGMGLVMPPATESIMGSLPKARAGVGSAVNDTTRQTGGALGVAVIGSIFAAQYRSKVVIPAGLPEQVRTGMEDSIGSGLRIARQMKLPAADLAAVHDAASVAFVSGMQLAVVIAAVIVALAGVVAWRYLPARESAPEPMGGPGHDHDHDASLDGLIEAEGVTLAAGD</sequence>
<dbReference type="Pfam" id="PF07690">
    <property type="entry name" value="MFS_1"/>
    <property type="match status" value="1"/>
</dbReference>
<feature type="transmembrane region" description="Helical" evidence="7">
    <location>
        <begin position="271"/>
        <end position="291"/>
    </location>
</feature>
<evidence type="ECO:0000256" key="7">
    <source>
        <dbReference type="SAM" id="Phobius"/>
    </source>
</evidence>
<dbReference type="InterPro" id="IPR011701">
    <property type="entry name" value="MFS"/>
</dbReference>
<dbReference type="SUPFAM" id="SSF103473">
    <property type="entry name" value="MFS general substrate transporter"/>
    <property type="match status" value="1"/>
</dbReference>
<feature type="domain" description="Major facilitator superfamily (MFS) profile" evidence="8">
    <location>
        <begin position="16"/>
        <end position="503"/>
    </location>
</feature>
<feature type="transmembrane region" description="Helical" evidence="7">
    <location>
        <begin position="303"/>
        <end position="322"/>
    </location>
</feature>
<keyword evidence="3" id="KW-1003">Cell membrane</keyword>
<feature type="transmembrane region" description="Helical" evidence="7">
    <location>
        <begin position="85"/>
        <end position="106"/>
    </location>
</feature>
<dbReference type="PANTHER" id="PTHR42718:SF42">
    <property type="entry name" value="EXPORT PROTEIN"/>
    <property type="match status" value="1"/>
</dbReference>
<organism evidence="9 10">
    <name type="scientific">Candidatus Neomicrothrix subdominans</name>
    <dbReference type="NCBI Taxonomy" id="2954438"/>
    <lineage>
        <taxon>Bacteria</taxon>
        <taxon>Bacillati</taxon>
        <taxon>Actinomycetota</taxon>
        <taxon>Acidimicrobiia</taxon>
        <taxon>Acidimicrobiales</taxon>
        <taxon>Microthrixaceae</taxon>
        <taxon>Candidatus Neomicrothrix</taxon>
    </lineage>
</organism>
<dbReference type="GO" id="GO:0022857">
    <property type="term" value="F:transmembrane transporter activity"/>
    <property type="evidence" value="ECO:0007669"/>
    <property type="project" value="InterPro"/>
</dbReference>
<evidence type="ECO:0000256" key="3">
    <source>
        <dbReference type="ARBA" id="ARBA00022475"/>
    </source>
</evidence>
<feature type="transmembrane region" description="Helical" evidence="7">
    <location>
        <begin position="233"/>
        <end position="250"/>
    </location>
</feature>
<dbReference type="InterPro" id="IPR036259">
    <property type="entry name" value="MFS_trans_sf"/>
</dbReference>
<dbReference type="InterPro" id="IPR004638">
    <property type="entry name" value="EmrB-like"/>
</dbReference>
<keyword evidence="6 7" id="KW-0472">Membrane</keyword>
<keyword evidence="4 7" id="KW-0812">Transmembrane</keyword>
<name>A0A936NA55_9ACTN</name>